<name>A0AAV2CEV6_9ROSI</name>
<reference evidence="2 3" key="1">
    <citation type="submission" date="2024-04" db="EMBL/GenBank/DDBJ databases">
        <authorList>
            <person name="Fracassetti M."/>
        </authorList>
    </citation>
    <scope>NUCLEOTIDE SEQUENCE [LARGE SCALE GENOMIC DNA]</scope>
</reference>
<dbReference type="EMBL" id="OZ034813">
    <property type="protein sequence ID" value="CAL1354497.1"/>
    <property type="molecule type" value="Genomic_DNA"/>
</dbReference>
<protein>
    <submittedName>
        <fullName evidence="2">Uncharacterized protein</fullName>
    </submittedName>
</protein>
<keyword evidence="3" id="KW-1185">Reference proteome</keyword>
<evidence type="ECO:0000313" key="2">
    <source>
        <dbReference type="EMBL" id="CAL1354497.1"/>
    </source>
</evidence>
<organism evidence="2 3">
    <name type="scientific">Linum trigynum</name>
    <dbReference type="NCBI Taxonomy" id="586398"/>
    <lineage>
        <taxon>Eukaryota</taxon>
        <taxon>Viridiplantae</taxon>
        <taxon>Streptophyta</taxon>
        <taxon>Embryophyta</taxon>
        <taxon>Tracheophyta</taxon>
        <taxon>Spermatophyta</taxon>
        <taxon>Magnoliopsida</taxon>
        <taxon>eudicotyledons</taxon>
        <taxon>Gunneridae</taxon>
        <taxon>Pentapetalae</taxon>
        <taxon>rosids</taxon>
        <taxon>fabids</taxon>
        <taxon>Malpighiales</taxon>
        <taxon>Linaceae</taxon>
        <taxon>Linum</taxon>
    </lineage>
</organism>
<feature type="region of interest" description="Disordered" evidence="1">
    <location>
        <begin position="162"/>
        <end position="181"/>
    </location>
</feature>
<proteinExistence type="predicted"/>
<evidence type="ECO:0000313" key="3">
    <source>
        <dbReference type="Proteomes" id="UP001497516"/>
    </source>
</evidence>
<gene>
    <name evidence="2" type="ORF">LTRI10_LOCUS2304</name>
</gene>
<sequence>MSSIRLSDLDWTCVQQQIDAIRTSQAQTAREQGRELVTAKTMEWRAALQVVADGQPRQPTRTRDQGVAAGELEDLTEQEAAPVSLGDLMTLIAEERQARLEETRQMERRLDDFQAMLVAMHGDRGARTARRRRRWRRKARRPEPARARRWWELAIARHRRWRGKGGRRASRGRRATTSLSSTQNLGLLPGITLLY</sequence>
<feature type="compositionally biased region" description="Basic residues" evidence="1">
    <location>
        <begin position="162"/>
        <end position="174"/>
    </location>
</feature>
<accession>A0AAV2CEV6</accession>
<evidence type="ECO:0000256" key="1">
    <source>
        <dbReference type="SAM" id="MobiDB-lite"/>
    </source>
</evidence>
<dbReference type="AlphaFoldDB" id="A0AAV2CEV6"/>
<dbReference type="Proteomes" id="UP001497516">
    <property type="component" value="Chromosome 1"/>
</dbReference>